<dbReference type="Proteomes" id="UP001247620">
    <property type="component" value="Unassembled WGS sequence"/>
</dbReference>
<keyword evidence="3 5" id="KW-1133">Transmembrane helix</keyword>
<evidence type="ECO:0000256" key="1">
    <source>
        <dbReference type="ARBA" id="ARBA00004141"/>
    </source>
</evidence>
<keyword evidence="2 5" id="KW-0812">Transmembrane</keyword>
<feature type="transmembrane region" description="Helical" evidence="5">
    <location>
        <begin position="6"/>
        <end position="24"/>
    </location>
</feature>
<dbReference type="Pfam" id="PF09685">
    <property type="entry name" value="MamF_MmsF"/>
    <property type="match status" value="1"/>
</dbReference>
<name>A0ABU1TFX2_9SPHI</name>
<evidence type="ECO:0000256" key="5">
    <source>
        <dbReference type="SAM" id="Phobius"/>
    </source>
</evidence>
<evidence type="ECO:0000256" key="2">
    <source>
        <dbReference type="ARBA" id="ARBA00022692"/>
    </source>
</evidence>
<organism evidence="6 7">
    <name type="scientific">Mucilaginibacter pocheonensis</name>
    <dbReference type="NCBI Taxonomy" id="398050"/>
    <lineage>
        <taxon>Bacteria</taxon>
        <taxon>Pseudomonadati</taxon>
        <taxon>Bacteroidota</taxon>
        <taxon>Sphingobacteriia</taxon>
        <taxon>Sphingobacteriales</taxon>
        <taxon>Sphingobacteriaceae</taxon>
        <taxon>Mucilaginibacter</taxon>
    </lineage>
</organism>
<evidence type="ECO:0000313" key="7">
    <source>
        <dbReference type="Proteomes" id="UP001247620"/>
    </source>
</evidence>
<proteinExistence type="predicted"/>
<keyword evidence="7" id="KW-1185">Reference proteome</keyword>
<dbReference type="EMBL" id="JAVDUU010000004">
    <property type="protein sequence ID" value="MDR6944149.1"/>
    <property type="molecule type" value="Genomic_DNA"/>
</dbReference>
<evidence type="ECO:0000313" key="6">
    <source>
        <dbReference type="EMBL" id="MDR6944149.1"/>
    </source>
</evidence>
<dbReference type="RefSeq" id="WP_310099695.1">
    <property type="nucleotide sequence ID" value="NZ_JAVDUU010000004.1"/>
</dbReference>
<evidence type="ECO:0000256" key="4">
    <source>
        <dbReference type="ARBA" id="ARBA00023136"/>
    </source>
</evidence>
<feature type="transmembrane region" description="Helical" evidence="5">
    <location>
        <begin position="36"/>
        <end position="57"/>
    </location>
</feature>
<feature type="transmembrane region" description="Helical" evidence="5">
    <location>
        <begin position="63"/>
        <end position="82"/>
    </location>
</feature>
<keyword evidence="4 5" id="KW-0472">Membrane</keyword>
<accession>A0ABU1TFX2</accession>
<evidence type="ECO:0000256" key="3">
    <source>
        <dbReference type="ARBA" id="ARBA00022989"/>
    </source>
</evidence>
<comment type="subcellular location">
    <subcellularLocation>
        <location evidence="1">Membrane</location>
        <topology evidence="1">Multi-pass membrane protein</topology>
    </subcellularLocation>
</comment>
<protein>
    <submittedName>
        <fullName evidence="6">Membrane protein</fullName>
    </submittedName>
</protein>
<reference evidence="6 7" key="1">
    <citation type="submission" date="2023-07" db="EMBL/GenBank/DDBJ databases">
        <title>Sorghum-associated microbial communities from plants grown in Nebraska, USA.</title>
        <authorList>
            <person name="Schachtman D."/>
        </authorList>
    </citation>
    <scope>NUCLEOTIDE SEQUENCE [LARGE SCALE GENOMIC DNA]</scope>
    <source>
        <strain evidence="6 7">3262</strain>
    </source>
</reference>
<dbReference type="InterPro" id="IPR019109">
    <property type="entry name" value="MamF_MmsF"/>
</dbReference>
<sequence>MNNKTLSIVSYITLIGWLIAYFSGKDKADALLRYHLKQSLGLAIVSIALNVILNFIVSLLPALAFLGLVGWVIIVFWILGMINAGNNAQKPVPVFGKAFENSFAFIG</sequence>
<gene>
    <name evidence="6" type="ORF">J2W55_004009</name>
</gene>
<comment type="caution">
    <text evidence="6">The sequence shown here is derived from an EMBL/GenBank/DDBJ whole genome shotgun (WGS) entry which is preliminary data.</text>
</comment>